<feature type="compositionally biased region" description="Polar residues" evidence="3">
    <location>
        <begin position="1"/>
        <end position="11"/>
    </location>
</feature>
<gene>
    <name evidence="5" type="ORF">CHYS00102_LOCUS686</name>
</gene>
<dbReference type="PANTHER" id="PTHR48112">
    <property type="entry name" value="HIGH MOBILITY GROUP PROTEIN DSP1"/>
    <property type="match status" value="1"/>
</dbReference>
<dbReference type="PROSITE" id="PS50118">
    <property type="entry name" value="HMG_BOX_2"/>
    <property type="match status" value="2"/>
</dbReference>
<dbReference type="AlphaFoldDB" id="A0A7S1B305"/>
<dbReference type="GO" id="GO:0005634">
    <property type="term" value="C:nucleus"/>
    <property type="evidence" value="ECO:0007669"/>
    <property type="project" value="UniProtKB-UniRule"/>
</dbReference>
<keyword evidence="1 2" id="KW-0238">DNA-binding</keyword>
<dbReference type="InterPro" id="IPR050342">
    <property type="entry name" value="HMGB"/>
</dbReference>
<dbReference type="PANTHER" id="PTHR48112:SF22">
    <property type="entry name" value="MITOCHONDRIAL TRANSCRIPTION FACTOR A, ISOFORM B"/>
    <property type="match status" value="1"/>
</dbReference>
<feature type="DNA-binding region" description="HMG box" evidence="2">
    <location>
        <begin position="165"/>
        <end position="233"/>
    </location>
</feature>
<sequence length="486" mass="55200">MMSFFPPSSTVRTRESKKTISPMKDSTILPSKSESKVEDVTGTQSMTLAEIASLTVPETKRKKKKVAKTPVYRKAPQAPKRFKSSYICFSMAKREKIKAELGGAAKVTEVAEEIARQWRALVPDERAIWDEAADRDKERFAAEKSRYTGPWQVPLRRKKKDPSAPKRPMSAFLYYSQKMRPIVKKQHPNISNTDVSKLLGEMWNKASDDEKAPHIHCAATKREQYNMDVSEWRKEQERLQVTEIEDDAAKSDDDHTSSTSQSWGCPNLTHENEHDHFSGDRRKYGHSYSRSHHDSEYYHDPEPHQYYQTPPSYYDSPASQPPHYTISNHCAPPPSYPPMDTPPRYAPMDTPPNYAAADTSPRYAPMDSPPRYTPVDSSPRYAPVDSSPRYAPADSRPRYAHPDPSPRYVPAEYPTRYAPVDSPQRYAPAESPPRYTQTDAPPNYGSSGYGGYQGAVMMSPQYNYPSYQYPNTQMGDQTTNGHAPPL</sequence>
<feature type="DNA-binding region" description="HMG box" evidence="2">
    <location>
        <begin position="79"/>
        <end position="148"/>
    </location>
</feature>
<evidence type="ECO:0000256" key="3">
    <source>
        <dbReference type="SAM" id="MobiDB-lite"/>
    </source>
</evidence>
<dbReference type="SMART" id="SM00398">
    <property type="entry name" value="HMG"/>
    <property type="match status" value="2"/>
</dbReference>
<protein>
    <recommendedName>
        <fullName evidence="4">HMG box domain-containing protein</fullName>
    </recommendedName>
</protein>
<feature type="compositionally biased region" description="Basic and acidic residues" evidence="3">
    <location>
        <begin position="270"/>
        <end position="282"/>
    </location>
</feature>
<evidence type="ECO:0000256" key="2">
    <source>
        <dbReference type="PROSITE-ProRule" id="PRU00267"/>
    </source>
</evidence>
<feature type="compositionally biased region" description="Basic and acidic residues" evidence="3">
    <location>
        <begin position="247"/>
        <end position="256"/>
    </location>
</feature>
<evidence type="ECO:0000313" key="5">
    <source>
        <dbReference type="EMBL" id="CAD8873528.1"/>
    </source>
</evidence>
<dbReference type="Pfam" id="PF00505">
    <property type="entry name" value="HMG_box"/>
    <property type="match status" value="2"/>
</dbReference>
<feature type="domain" description="HMG box" evidence="4">
    <location>
        <begin position="79"/>
        <end position="148"/>
    </location>
</feature>
<feature type="compositionally biased region" description="Pro residues" evidence="3">
    <location>
        <begin position="331"/>
        <end position="345"/>
    </location>
</feature>
<dbReference type="SUPFAM" id="SSF47095">
    <property type="entry name" value="HMG-box"/>
    <property type="match status" value="2"/>
</dbReference>
<organism evidence="5">
    <name type="scientific">Corethron hystrix</name>
    <dbReference type="NCBI Taxonomy" id="216773"/>
    <lineage>
        <taxon>Eukaryota</taxon>
        <taxon>Sar</taxon>
        <taxon>Stramenopiles</taxon>
        <taxon>Ochrophyta</taxon>
        <taxon>Bacillariophyta</taxon>
        <taxon>Coscinodiscophyceae</taxon>
        <taxon>Corethrophycidae</taxon>
        <taxon>Corethrales</taxon>
        <taxon>Corethraceae</taxon>
        <taxon>Corethron</taxon>
    </lineage>
</organism>
<name>A0A7S1B305_9STRA</name>
<dbReference type="Gene3D" id="1.10.30.10">
    <property type="entry name" value="High mobility group box domain"/>
    <property type="match status" value="2"/>
</dbReference>
<dbReference type="InterPro" id="IPR009071">
    <property type="entry name" value="HMG_box_dom"/>
</dbReference>
<feature type="domain" description="HMG box" evidence="4">
    <location>
        <begin position="165"/>
        <end position="233"/>
    </location>
</feature>
<dbReference type="PRINTS" id="PR01217">
    <property type="entry name" value="PRICHEXTENSN"/>
</dbReference>
<feature type="region of interest" description="Disordered" evidence="3">
    <location>
        <begin position="236"/>
        <end position="450"/>
    </location>
</feature>
<accession>A0A7S1B305</accession>
<proteinExistence type="predicted"/>
<dbReference type="GO" id="GO:0003677">
    <property type="term" value="F:DNA binding"/>
    <property type="evidence" value="ECO:0007669"/>
    <property type="project" value="UniProtKB-UniRule"/>
</dbReference>
<feature type="region of interest" description="Disordered" evidence="3">
    <location>
        <begin position="1"/>
        <end position="41"/>
    </location>
</feature>
<evidence type="ECO:0000259" key="4">
    <source>
        <dbReference type="PROSITE" id="PS50118"/>
    </source>
</evidence>
<reference evidence="5" key="1">
    <citation type="submission" date="2021-01" db="EMBL/GenBank/DDBJ databases">
        <authorList>
            <person name="Corre E."/>
            <person name="Pelletier E."/>
            <person name="Niang G."/>
            <person name="Scheremetjew M."/>
            <person name="Finn R."/>
            <person name="Kale V."/>
            <person name="Holt S."/>
            <person name="Cochrane G."/>
            <person name="Meng A."/>
            <person name="Brown T."/>
            <person name="Cohen L."/>
        </authorList>
    </citation>
    <scope>NUCLEOTIDE SEQUENCE</scope>
    <source>
        <strain evidence="5">308</strain>
    </source>
</reference>
<dbReference type="InterPro" id="IPR036910">
    <property type="entry name" value="HMG_box_dom_sf"/>
</dbReference>
<evidence type="ECO:0000256" key="1">
    <source>
        <dbReference type="ARBA" id="ARBA00023125"/>
    </source>
</evidence>
<keyword evidence="2" id="KW-0539">Nucleus</keyword>
<dbReference type="EMBL" id="HBFR01001091">
    <property type="protein sequence ID" value="CAD8873528.1"/>
    <property type="molecule type" value="Transcribed_RNA"/>
</dbReference>
<feature type="compositionally biased region" description="Basic and acidic residues" evidence="3">
    <location>
        <begin position="291"/>
        <end position="303"/>
    </location>
</feature>